<organism evidence="1 2">
    <name type="scientific">Paenibacillus plantiphilus</name>
    <dbReference type="NCBI Taxonomy" id="2905650"/>
    <lineage>
        <taxon>Bacteria</taxon>
        <taxon>Bacillati</taxon>
        <taxon>Bacillota</taxon>
        <taxon>Bacilli</taxon>
        <taxon>Bacillales</taxon>
        <taxon>Paenibacillaceae</taxon>
        <taxon>Paenibacillus</taxon>
    </lineage>
</organism>
<evidence type="ECO:0000313" key="2">
    <source>
        <dbReference type="Proteomes" id="UP000838686"/>
    </source>
</evidence>
<sequence>MILKKRQRSPLFPEFHIYQLLFKNPGNNSDRKNIPQHSGPFVPFNLSIYRWPYEKASRMNRPLSAQTGCFPIPCYYSTAITS</sequence>
<dbReference type="Proteomes" id="UP000838686">
    <property type="component" value="Unassembled WGS sequence"/>
</dbReference>
<gene>
    <name evidence="1" type="ORF">PAECIP111893_00584</name>
</gene>
<protein>
    <submittedName>
        <fullName evidence="1">Uncharacterized protein</fullName>
    </submittedName>
</protein>
<accession>A0ABN8G4J3</accession>
<comment type="caution">
    <text evidence="1">The sequence shown here is derived from an EMBL/GenBank/DDBJ whole genome shotgun (WGS) entry which is preliminary data.</text>
</comment>
<proteinExistence type="predicted"/>
<name>A0ABN8G4J3_9BACL</name>
<reference evidence="1" key="1">
    <citation type="submission" date="2022-01" db="EMBL/GenBank/DDBJ databases">
        <authorList>
            <person name="Criscuolo A."/>
        </authorList>
    </citation>
    <scope>NUCLEOTIDE SEQUENCE</scope>
    <source>
        <strain evidence="1">CIP111893</strain>
    </source>
</reference>
<evidence type="ECO:0000313" key="1">
    <source>
        <dbReference type="EMBL" id="CAH1194958.1"/>
    </source>
</evidence>
<keyword evidence="2" id="KW-1185">Reference proteome</keyword>
<dbReference type="EMBL" id="CAKMMF010000003">
    <property type="protein sequence ID" value="CAH1194958.1"/>
    <property type="molecule type" value="Genomic_DNA"/>
</dbReference>